<gene>
    <name evidence="3" type="primary">Dana\GF21313</name>
    <name evidence="3" type="synonym">dana_GLEANR_4522</name>
    <name evidence="3" type="ORF">GF21313</name>
</gene>
<dbReference type="Pfam" id="PF18084">
    <property type="entry name" value="ARTD15_N"/>
    <property type="match status" value="1"/>
</dbReference>
<proteinExistence type="predicted"/>
<dbReference type="KEGG" id="dan:6503997"/>
<evidence type="ECO:0000313" key="3">
    <source>
        <dbReference type="EMBL" id="EDV34426.1"/>
    </source>
</evidence>
<dbReference type="InterPro" id="IPR041400">
    <property type="entry name" value="PARP16_N"/>
</dbReference>
<dbReference type="OrthoDB" id="7868220at2759"/>
<evidence type="ECO:0000313" key="4">
    <source>
        <dbReference type="Proteomes" id="UP000007801"/>
    </source>
</evidence>
<dbReference type="GeneID" id="6503997"/>
<feature type="domain" description="PARP16 N-terminal" evidence="2">
    <location>
        <begin position="106"/>
        <end position="196"/>
    </location>
</feature>
<keyword evidence="4" id="KW-1185">Reference proteome</keyword>
<reference evidence="3 4" key="1">
    <citation type="journal article" date="2007" name="Nature">
        <title>Evolution of genes and genomes on the Drosophila phylogeny.</title>
        <authorList>
            <consortium name="Drosophila 12 Genomes Consortium"/>
            <person name="Clark A.G."/>
            <person name="Eisen M.B."/>
            <person name="Smith D.R."/>
            <person name="Bergman C.M."/>
            <person name="Oliver B."/>
            <person name="Markow T.A."/>
            <person name="Kaufman T.C."/>
            <person name="Kellis M."/>
            <person name="Gelbart W."/>
            <person name="Iyer V.N."/>
            <person name="Pollard D.A."/>
            <person name="Sackton T.B."/>
            <person name="Larracuente A.M."/>
            <person name="Singh N.D."/>
            <person name="Abad J.P."/>
            <person name="Abt D.N."/>
            <person name="Adryan B."/>
            <person name="Aguade M."/>
            <person name="Akashi H."/>
            <person name="Anderson W.W."/>
            <person name="Aquadro C.F."/>
            <person name="Ardell D.H."/>
            <person name="Arguello R."/>
            <person name="Artieri C.G."/>
            <person name="Barbash D.A."/>
            <person name="Barker D."/>
            <person name="Barsanti P."/>
            <person name="Batterham P."/>
            <person name="Batzoglou S."/>
            <person name="Begun D."/>
            <person name="Bhutkar A."/>
            <person name="Blanco E."/>
            <person name="Bosak S.A."/>
            <person name="Bradley R.K."/>
            <person name="Brand A.D."/>
            <person name="Brent M.R."/>
            <person name="Brooks A.N."/>
            <person name="Brown R.H."/>
            <person name="Butlin R.K."/>
            <person name="Caggese C."/>
            <person name="Calvi B.R."/>
            <person name="Bernardo de Carvalho A."/>
            <person name="Caspi A."/>
            <person name="Castrezana S."/>
            <person name="Celniker S.E."/>
            <person name="Chang J.L."/>
            <person name="Chapple C."/>
            <person name="Chatterji S."/>
            <person name="Chinwalla A."/>
            <person name="Civetta A."/>
            <person name="Clifton S.W."/>
            <person name="Comeron J.M."/>
            <person name="Costello J.C."/>
            <person name="Coyne J.A."/>
            <person name="Daub J."/>
            <person name="David R.G."/>
            <person name="Delcher A.L."/>
            <person name="Delehaunty K."/>
            <person name="Do C.B."/>
            <person name="Ebling H."/>
            <person name="Edwards K."/>
            <person name="Eickbush T."/>
            <person name="Evans J.D."/>
            <person name="Filipski A."/>
            <person name="Findeiss S."/>
            <person name="Freyhult E."/>
            <person name="Fulton L."/>
            <person name="Fulton R."/>
            <person name="Garcia A.C."/>
            <person name="Gardiner A."/>
            <person name="Garfield D.A."/>
            <person name="Garvin B.E."/>
            <person name="Gibson G."/>
            <person name="Gilbert D."/>
            <person name="Gnerre S."/>
            <person name="Godfrey J."/>
            <person name="Good R."/>
            <person name="Gotea V."/>
            <person name="Gravely B."/>
            <person name="Greenberg A.J."/>
            <person name="Griffiths-Jones S."/>
            <person name="Gross S."/>
            <person name="Guigo R."/>
            <person name="Gustafson E.A."/>
            <person name="Haerty W."/>
            <person name="Hahn M.W."/>
            <person name="Halligan D.L."/>
            <person name="Halpern A.L."/>
            <person name="Halter G.M."/>
            <person name="Han M.V."/>
            <person name="Heger A."/>
            <person name="Hillier L."/>
            <person name="Hinrichs A.S."/>
            <person name="Holmes I."/>
            <person name="Hoskins R.A."/>
            <person name="Hubisz M.J."/>
            <person name="Hultmark D."/>
            <person name="Huntley M.A."/>
            <person name="Jaffe D.B."/>
            <person name="Jagadeeshan S."/>
            <person name="Jeck W.R."/>
            <person name="Johnson J."/>
            <person name="Jones C.D."/>
            <person name="Jordan W.C."/>
            <person name="Karpen G.H."/>
            <person name="Kataoka E."/>
            <person name="Keightley P.D."/>
            <person name="Kheradpour P."/>
            <person name="Kirkness E.F."/>
            <person name="Koerich L.B."/>
            <person name="Kristiansen K."/>
            <person name="Kudrna D."/>
            <person name="Kulathinal R.J."/>
            <person name="Kumar S."/>
            <person name="Kwok R."/>
            <person name="Lander E."/>
            <person name="Langley C.H."/>
            <person name="Lapoint R."/>
            <person name="Lazzaro B.P."/>
            <person name="Lee S.J."/>
            <person name="Levesque L."/>
            <person name="Li R."/>
            <person name="Lin C.F."/>
            <person name="Lin M.F."/>
            <person name="Lindblad-Toh K."/>
            <person name="Llopart A."/>
            <person name="Long M."/>
            <person name="Low L."/>
            <person name="Lozovsky E."/>
            <person name="Lu J."/>
            <person name="Luo M."/>
            <person name="Machado C.A."/>
            <person name="Makalowski W."/>
            <person name="Marzo M."/>
            <person name="Matsuda M."/>
            <person name="Matzkin L."/>
            <person name="McAllister B."/>
            <person name="McBride C.S."/>
            <person name="McKernan B."/>
            <person name="McKernan K."/>
            <person name="Mendez-Lago M."/>
            <person name="Minx P."/>
            <person name="Mollenhauer M.U."/>
            <person name="Montooth K."/>
            <person name="Mount S.M."/>
            <person name="Mu X."/>
            <person name="Myers E."/>
            <person name="Negre B."/>
            <person name="Newfeld S."/>
            <person name="Nielsen R."/>
            <person name="Noor M.A."/>
            <person name="O'Grady P."/>
            <person name="Pachter L."/>
            <person name="Papaceit M."/>
            <person name="Parisi M.J."/>
            <person name="Parisi M."/>
            <person name="Parts L."/>
            <person name="Pedersen J.S."/>
            <person name="Pesole G."/>
            <person name="Phillippy A.M."/>
            <person name="Ponting C.P."/>
            <person name="Pop M."/>
            <person name="Porcelli D."/>
            <person name="Powell J.R."/>
            <person name="Prohaska S."/>
            <person name="Pruitt K."/>
            <person name="Puig M."/>
            <person name="Quesneville H."/>
            <person name="Ram K.R."/>
            <person name="Rand D."/>
            <person name="Rasmussen M.D."/>
            <person name="Reed L.K."/>
            <person name="Reenan R."/>
            <person name="Reily A."/>
            <person name="Remington K.A."/>
            <person name="Rieger T.T."/>
            <person name="Ritchie M.G."/>
            <person name="Robin C."/>
            <person name="Rogers Y.H."/>
            <person name="Rohde C."/>
            <person name="Rozas J."/>
            <person name="Rubenfield M.J."/>
            <person name="Ruiz A."/>
            <person name="Russo S."/>
            <person name="Salzberg S.L."/>
            <person name="Sanchez-Gracia A."/>
            <person name="Saranga D.J."/>
            <person name="Sato H."/>
            <person name="Schaeffer S.W."/>
            <person name="Schatz M.C."/>
            <person name="Schlenke T."/>
            <person name="Schwartz R."/>
            <person name="Segarra C."/>
            <person name="Singh R.S."/>
            <person name="Sirot L."/>
            <person name="Sirota M."/>
            <person name="Sisneros N.B."/>
            <person name="Smith C.D."/>
            <person name="Smith T.F."/>
            <person name="Spieth J."/>
            <person name="Stage D.E."/>
            <person name="Stark A."/>
            <person name="Stephan W."/>
            <person name="Strausberg R.L."/>
            <person name="Strempel S."/>
            <person name="Sturgill D."/>
            <person name="Sutton G."/>
            <person name="Sutton G.G."/>
            <person name="Tao W."/>
            <person name="Teichmann S."/>
            <person name="Tobari Y.N."/>
            <person name="Tomimura Y."/>
            <person name="Tsolas J.M."/>
            <person name="Valente V.L."/>
            <person name="Venter E."/>
            <person name="Venter J.C."/>
            <person name="Vicario S."/>
            <person name="Vieira F.G."/>
            <person name="Vilella A.J."/>
            <person name="Villasante A."/>
            <person name="Walenz B."/>
            <person name="Wang J."/>
            <person name="Wasserman M."/>
            <person name="Watts T."/>
            <person name="Wilson D."/>
            <person name="Wilson R.K."/>
            <person name="Wing R.A."/>
            <person name="Wolfner M.F."/>
            <person name="Wong A."/>
            <person name="Wong G.K."/>
            <person name="Wu C.I."/>
            <person name="Wu G."/>
            <person name="Yamamoto D."/>
            <person name="Yang H.P."/>
            <person name="Yang S.P."/>
            <person name="Yorke J.A."/>
            <person name="Yoshida K."/>
            <person name="Zdobnov E."/>
            <person name="Zhang P."/>
            <person name="Zhang Y."/>
            <person name="Zimin A.V."/>
            <person name="Baldwin J."/>
            <person name="Abdouelleil A."/>
            <person name="Abdulkadir J."/>
            <person name="Abebe A."/>
            <person name="Abera B."/>
            <person name="Abreu J."/>
            <person name="Acer S.C."/>
            <person name="Aftuck L."/>
            <person name="Alexander A."/>
            <person name="An P."/>
            <person name="Anderson E."/>
            <person name="Anderson S."/>
            <person name="Arachi H."/>
            <person name="Azer M."/>
            <person name="Bachantsang P."/>
            <person name="Barry A."/>
            <person name="Bayul T."/>
            <person name="Berlin A."/>
            <person name="Bessette D."/>
            <person name="Bloom T."/>
            <person name="Blye J."/>
            <person name="Boguslavskiy L."/>
            <person name="Bonnet C."/>
            <person name="Boukhgalter B."/>
            <person name="Bourzgui I."/>
            <person name="Brown A."/>
            <person name="Cahill P."/>
            <person name="Channer S."/>
            <person name="Cheshatsang Y."/>
            <person name="Chuda L."/>
            <person name="Citroen M."/>
            <person name="Collymore A."/>
            <person name="Cooke P."/>
            <person name="Costello M."/>
            <person name="D'Aco K."/>
            <person name="Daza R."/>
            <person name="De Haan G."/>
            <person name="DeGray S."/>
            <person name="DeMaso C."/>
            <person name="Dhargay N."/>
            <person name="Dooley K."/>
            <person name="Dooley E."/>
            <person name="Doricent M."/>
            <person name="Dorje P."/>
            <person name="Dorjee K."/>
            <person name="Dupes A."/>
            <person name="Elong R."/>
            <person name="Falk J."/>
            <person name="Farina A."/>
            <person name="Faro S."/>
            <person name="Ferguson D."/>
            <person name="Fisher S."/>
            <person name="Foley C.D."/>
            <person name="Franke A."/>
            <person name="Friedrich D."/>
            <person name="Gadbois L."/>
            <person name="Gearin G."/>
            <person name="Gearin C.R."/>
            <person name="Giannoukos G."/>
            <person name="Goode T."/>
            <person name="Graham J."/>
            <person name="Grandbois E."/>
            <person name="Grewal S."/>
            <person name="Gyaltsen K."/>
            <person name="Hafez N."/>
            <person name="Hagos B."/>
            <person name="Hall J."/>
            <person name="Henson C."/>
            <person name="Hollinger A."/>
            <person name="Honan T."/>
            <person name="Huard M.D."/>
            <person name="Hughes L."/>
            <person name="Hurhula B."/>
            <person name="Husby M.E."/>
            <person name="Kamat A."/>
            <person name="Kanga B."/>
            <person name="Kashin S."/>
            <person name="Khazanovich D."/>
            <person name="Kisner P."/>
            <person name="Lance K."/>
            <person name="Lara M."/>
            <person name="Lee W."/>
            <person name="Lennon N."/>
            <person name="Letendre F."/>
            <person name="LeVine R."/>
            <person name="Lipovsky A."/>
            <person name="Liu X."/>
            <person name="Liu J."/>
            <person name="Liu S."/>
            <person name="Lokyitsang T."/>
            <person name="Lokyitsang Y."/>
            <person name="Lubonja R."/>
            <person name="Lui A."/>
            <person name="MacDonald P."/>
            <person name="Magnisalis V."/>
            <person name="Maru K."/>
            <person name="Matthews C."/>
            <person name="McCusker W."/>
            <person name="McDonough S."/>
            <person name="Mehta T."/>
            <person name="Meldrim J."/>
            <person name="Meneus L."/>
            <person name="Mihai O."/>
            <person name="Mihalev A."/>
            <person name="Mihova T."/>
            <person name="Mittelman R."/>
            <person name="Mlenga V."/>
            <person name="Montmayeur A."/>
            <person name="Mulrain L."/>
            <person name="Navidi A."/>
            <person name="Naylor J."/>
            <person name="Negash T."/>
            <person name="Nguyen T."/>
            <person name="Nguyen N."/>
            <person name="Nicol R."/>
            <person name="Norbu C."/>
            <person name="Norbu N."/>
            <person name="Novod N."/>
            <person name="O'Neill B."/>
            <person name="Osman S."/>
            <person name="Markiewicz E."/>
            <person name="Oyono O.L."/>
            <person name="Patti C."/>
            <person name="Phunkhang P."/>
            <person name="Pierre F."/>
            <person name="Priest M."/>
            <person name="Raghuraman S."/>
            <person name="Rege F."/>
            <person name="Reyes R."/>
            <person name="Rise C."/>
            <person name="Rogov P."/>
            <person name="Ross K."/>
            <person name="Ryan E."/>
            <person name="Settipalli S."/>
            <person name="Shea T."/>
            <person name="Sherpa N."/>
            <person name="Shi L."/>
            <person name="Shih D."/>
            <person name="Sparrow T."/>
            <person name="Spaulding J."/>
            <person name="Stalker J."/>
            <person name="Stange-Thomann N."/>
            <person name="Stavropoulos S."/>
            <person name="Stone C."/>
            <person name="Strader C."/>
            <person name="Tesfaye S."/>
            <person name="Thomson T."/>
            <person name="Thoulutsang Y."/>
            <person name="Thoulutsang D."/>
            <person name="Topham K."/>
            <person name="Topping I."/>
            <person name="Tsamla T."/>
            <person name="Vassiliev H."/>
            <person name="Vo A."/>
            <person name="Wangchuk T."/>
            <person name="Wangdi T."/>
            <person name="Weiand M."/>
            <person name="Wilkinson J."/>
            <person name="Wilson A."/>
            <person name="Yadav S."/>
            <person name="Young G."/>
            <person name="Yu Q."/>
            <person name="Zembek L."/>
            <person name="Zhong D."/>
            <person name="Zimmer A."/>
            <person name="Zwirko Z."/>
            <person name="Jaffe D.B."/>
            <person name="Alvarez P."/>
            <person name="Brockman W."/>
            <person name="Butler J."/>
            <person name="Chin C."/>
            <person name="Gnerre S."/>
            <person name="Grabherr M."/>
            <person name="Kleber M."/>
            <person name="Mauceli E."/>
            <person name="MacCallum I."/>
        </authorList>
    </citation>
    <scope>NUCLEOTIDE SEQUENCE [LARGE SCALE GENOMIC DNA]</scope>
    <source>
        <strain evidence="4">Tucson 14024-0371.13</strain>
    </source>
</reference>
<feature type="region of interest" description="Disordered" evidence="1">
    <location>
        <begin position="301"/>
        <end position="367"/>
    </location>
</feature>
<feature type="region of interest" description="Disordered" evidence="1">
    <location>
        <begin position="46"/>
        <end position="91"/>
    </location>
</feature>
<accession>B3MRM1</accession>
<dbReference type="PhylomeDB" id="B3MRM1"/>
<dbReference type="Proteomes" id="UP000007801">
    <property type="component" value="Unassembled WGS sequence"/>
</dbReference>
<dbReference type="HOGENOM" id="CLU_718181_0_0_1"/>
<dbReference type="eggNOG" id="ENOG502TCJS">
    <property type="taxonomic scope" value="Eukaryota"/>
</dbReference>
<evidence type="ECO:0000256" key="1">
    <source>
        <dbReference type="SAM" id="MobiDB-lite"/>
    </source>
</evidence>
<name>B3MRM1_DROAN</name>
<dbReference type="OMA" id="LMSICYE"/>
<dbReference type="InParanoid" id="B3MRM1"/>
<dbReference type="EMBL" id="CH902622">
    <property type="protein sequence ID" value="EDV34426.1"/>
    <property type="molecule type" value="Genomic_DNA"/>
</dbReference>
<dbReference type="AlphaFoldDB" id="B3MRM1"/>
<protein>
    <recommendedName>
        <fullName evidence="2">PARP16 N-terminal domain-containing protein</fullName>
    </recommendedName>
</protein>
<evidence type="ECO:0000259" key="2">
    <source>
        <dbReference type="Pfam" id="PF18084"/>
    </source>
</evidence>
<feature type="compositionally biased region" description="Basic and acidic residues" evidence="1">
    <location>
        <begin position="323"/>
        <end position="353"/>
    </location>
</feature>
<sequence>MADARVAEDVAVANPTTHTLTRPIQIPVPIAMPAYASASAPANAPVIDGRQSGGHAKTAMLPHRSHGMPSSKLSAAKASHSPTRRPPPLPSRIGMLQTEMCEVRDALRAQPHACDIRLLIFATAASEEGYERTLVPVPPQFKAAVGSGCDVDRLRSAVSDNWPSCRLMLEILSADEHYAALETDDVDAFHLLHWLLVASPSCPTLRRVSGLHLRCLCRVLGLARPTQPPGQVMSICYERGGTPIQRGDLQRASPGPKASFAYLGLPFNQVYRFLATGRYDSMAGEPVRLYAQPESALIHCYDPSPQQFRSPTPAPAPSPASEANKDDQPGENTNKKNSKDKDKDKHKTKDKNKYQNRKGKASSQTGDEESFLCWPHSILSEAQQALVVCQLPTELDESIAHSPEKHFLEFFVQDSATLRPCYLLLFDEPVAAEMMLSWPGRRVEAEKVGPSLAERSRDRIMGWARFLGARLGAIKRVMAAF</sequence>
<feature type="compositionally biased region" description="Low complexity" evidence="1">
    <location>
        <begin position="70"/>
        <end position="81"/>
    </location>
</feature>
<organism evidence="3 4">
    <name type="scientific">Drosophila ananassae</name>
    <name type="common">Fruit fly</name>
    <dbReference type="NCBI Taxonomy" id="7217"/>
    <lineage>
        <taxon>Eukaryota</taxon>
        <taxon>Metazoa</taxon>
        <taxon>Ecdysozoa</taxon>
        <taxon>Arthropoda</taxon>
        <taxon>Hexapoda</taxon>
        <taxon>Insecta</taxon>
        <taxon>Pterygota</taxon>
        <taxon>Neoptera</taxon>
        <taxon>Endopterygota</taxon>
        <taxon>Diptera</taxon>
        <taxon>Brachycera</taxon>
        <taxon>Muscomorpha</taxon>
        <taxon>Ephydroidea</taxon>
        <taxon>Drosophilidae</taxon>
        <taxon>Drosophila</taxon>
        <taxon>Sophophora</taxon>
    </lineage>
</organism>